<dbReference type="PANTHER" id="PTHR23169">
    <property type="entry name" value="ENVOPLAKIN"/>
    <property type="match status" value="1"/>
</dbReference>
<feature type="coiled-coil region" evidence="10">
    <location>
        <begin position="1098"/>
        <end position="1125"/>
    </location>
</feature>
<dbReference type="GO" id="GO:0098609">
    <property type="term" value="P:cell-cell adhesion"/>
    <property type="evidence" value="ECO:0007669"/>
    <property type="project" value="TreeGrafter"/>
</dbReference>
<dbReference type="Pfam" id="PF18373">
    <property type="entry name" value="Spectrin_2"/>
    <property type="match status" value="1"/>
</dbReference>
<evidence type="ECO:0000259" key="12">
    <source>
        <dbReference type="Pfam" id="PF17902"/>
    </source>
</evidence>
<evidence type="ECO:0000313" key="15">
    <source>
        <dbReference type="Proteomes" id="UP000694546"/>
    </source>
</evidence>
<proteinExistence type="inferred from homology"/>
<feature type="coiled-coil region" evidence="10">
    <location>
        <begin position="1186"/>
        <end position="1279"/>
    </location>
</feature>
<evidence type="ECO:0000256" key="11">
    <source>
        <dbReference type="SAM" id="MobiDB-lite"/>
    </source>
</evidence>
<feature type="coiled-coil region" evidence="10">
    <location>
        <begin position="1011"/>
        <end position="1052"/>
    </location>
</feature>
<dbReference type="PANTHER" id="PTHR23169:SF26">
    <property type="entry name" value="DESMOPLAKIN"/>
    <property type="match status" value="1"/>
</dbReference>
<reference evidence="14" key="1">
    <citation type="submission" date="2025-08" db="UniProtKB">
        <authorList>
            <consortium name="Ensembl"/>
        </authorList>
    </citation>
    <scope>IDENTIFICATION</scope>
</reference>
<dbReference type="SUPFAM" id="SSF46966">
    <property type="entry name" value="Spectrin repeat"/>
    <property type="match status" value="2"/>
</dbReference>
<keyword evidence="15" id="KW-1185">Reference proteome</keyword>
<keyword evidence="5" id="KW-0597">Phosphoprotein</keyword>
<dbReference type="Pfam" id="PF21019">
    <property type="entry name" value="Spectrin_3"/>
    <property type="match status" value="1"/>
</dbReference>
<dbReference type="Proteomes" id="UP000694546">
    <property type="component" value="Chromosome 8"/>
</dbReference>
<dbReference type="GO" id="GO:0005737">
    <property type="term" value="C:cytoplasm"/>
    <property type="evidence" value="ECO:0007669"/>
    <property type="project" value="TreeGrafter"/>
</dbReference>
<dbReference type="Pfam" id="PF00681">
    <property type="entry name" value="Plectin"/>
    <property type="match status" value="6"/>
</dbReference>
<evidence type="ECO:0000256" key="1">
    <source>
        <dbReference type="ARBA" id="ARBA00004236"/>
    </source>
</evidence>
<feature type="region of interest" description="Disordered" evidence="11">
    <location>
        <begin position="886"/>
        <end position="906"/>
    </location>
</feature>
<dbReference type="Gene3D" id="3.30.160.780">
    <property type="match status" value="1"/>
</dbReference>
<dbReference type="Ensembl" id="ENSGMOT00000032818.1">
    <property type="protein sequence ID" value="ENSGMOP00000032232.1"/>
    <property type="gene ID" value="ENSGMOG00000013073.2"/>
</dbReference>
<dbReference type="InterPro" id="IPR001101">
    <property type="entry name" value="Plectin_repeat"/>
</dbReference>
<dbReference type="GO" id="GO:0060047">
    <property type="term" value="P:heart contraction"/>
    <property type="evidence" value="ECO:0007669"/>
    <property type="project" value="UniProtKB-ARBA"/>
</dbReference>
<evidence type="ECO:0000256" key="9">
    <source>
        <dbReference type="ARBA" id="ARBA00023136"/>
    </source>
</evidence>
<keyword evidence="4" id="KW-1003">Cell membrane</keyword>
<feature type="coiled-coil region" evidence="10">
    <location>
        <begin position="490"/>
        <end position="517"/>
    </location>
</feature>
<dbReference type="InterPro" id="IPR043197">
    <property type="entry name" value="Plakin"/>
</dbReference>
<evidence type="ECO:0000256" key="3">
    <source>
        <dbReference type="ARBA" id="ARBA00009109"/>
    </source>
</evidence>
<dbReference type="GO" id="GO:0031101">
    <property type="term" value="P:fin regeneration"/>
    <property type="evidence" value="ECO:0007669"/>
    <property type="project" value="UniProtKB-ARBA"/>
</dbReference>
<reference evidence="14" key="2">
    <citation type="submission" date="2025-09" db="UniProtKB">
        <authorList>
            <consortium name="Ensembl"/>
        </authorList>
    </citation>
    <scope>IDENTIFICATION</scope>
</reference>
<evidence type="ECO:0000256" key="2">
    <source>
        <dbReference type="ARBA" id="ARBA00004568"/>
    </source>
</evidence>
<dbReference type="GO" id="GO:0005882">
    <property type="term" value="C:intermediate filament"/>
    <property type="evidence" value="ECO:0007669"/>
    <property type="project" value="TreeGrafter"/>
</dbReference>
<dbReference type="GO" id="GO:0014704">
    <property type="term" value="C:intercalated disc"/>
    <property type="evidence" value="ECO:0007669"/>
    <property type="project" value="TreeGrafter"/>
</dbReference>
<keyword evidence="9" id="KW-0472">Membrane</keyword>
<evidence type="ECO:0000313" key="14">
    <source>
        <dbReference type="Ensembl" id="ENSGMOP00000032232.1"/>
    </source>
</evidence>
<organism evidence="14 15">
    <name type="scientific">Gadus morhua</name>
    <name type="common">Atlantic cod</name>
    <dbReference type="NCBI Taxonomy" id="8049"/>
    <lineage>
        <taxon>Eukaryota</taxon>
        <taxon>Metazoa</taxon>
        <taxon>Chordata</taxon>
        <taxon>Craniata</taxon>
        <taxon>Vertebrata</taxon>
        <taxon>Euteleostomi</taxon>
        <taxon>Actinopterygii</taxon>
        <taxon>Neopterygii</taxon>
        <taxon>Teleostei</taxon>
        <taxon>Neoteleostei</taxon>
        <taxon>Acanthomorphata</taxon>
        <taxon>Zeiogadaria</taxon>
        <taxon>Gadariae</taxon>
        <taxon>Gadiformes</taxon>
        <taxon>Gadoidei</taxon>
        <taxon>Gadidae</taxon>
        <taxon>Gadus</taxon>
    </lineage>
</organism>
<dbReference type="Gene3D" id="2.30.30.40">
    <property type="entry name" value="SH3 Domains"/>
    <property type="match status" value="1"/>
</dbReference>
<dbReference type="SUPFAM" id="SSF75399">
    <property type="entry name" value="Plakin repeat"/>
    <property type="match status" value="4"/>
</dbReference>
<feature type="region of interest" description="Disordered" evidence="11">
    <location>
        <begin position="2354"/>
        <end position="2409"/>
    </location>
</feature>
<evidence type="ECO:0000256" key="6">
    <source>
        <dbReference type="ARBA" id="ARBA00022737"/>
    </source>
</evidence>
<dbReference type="InterPro" id="IPR041615">
    <property type="entry name" value="Desmoplakin_SH3"/>
</dbReference>
<dbReference type="GO" id="GO:0061436">
    <property type="term" value="P:establishment of skin barrier"/>
    <property type="evidence" value="ECO:0007669"/>
    <property type="project" value="UniProtKB-ARBA"/>
</dbReference>
<dbReference type="GO" id="GO:0005198">
    <property type="term" value="F:structural molecule activity"/>
    <property type="evidence" value="ECO:0007669"/>
    <property type="project" value="TreeGrafter"/>
</dbReference>
<feature type="coiled-coil region" evidence="10">
    <location>
        <begin position="934"/>
        <end position="968"/>
    </location>
</feature>
<feature type="coiled-coil region" evidence="10">
    <location>
        <begin position="184"/>
        <end position="243"/>
    </location>
</feature>
<dbReference type="GO" id="GO:0002934">
    <property type="term" value="P:desmosome organization"/>
    <property type="evidence" value="ECO:0007669"/>
    <property type="project" value="UniProtKB-ARBA"/>
</dbReference>
<keyword evidence="8 10" id="KW-0175">Coiled coil</keyword>
<feature type="compositionally biased region" description="Polar residues" evidence="11">
    <location>
        <begin position="2354"/>
        <end position="2365"/>
    </location>
</feature>
<feature type="compositionally biased region" description="Low complexity" evidence="11">
    <location>
        <begin position="2366"/>
        <end position="2409"/>
    </location>
</feature>
<feature type="domain" description="Desmoplakin spectrin-like" evidence="13">
    <location>
        <begin position="350"/>
        <end position="424"/>
    </location>
</feature>
<dbReference type="GO" id="GO:0030057">
    <property type="term" value="C:desmosome"/>
    <property type="evidence" value="ECO:0007669"/>
    <property type="project" value="UniProtKB-SubCell"/>
</dbReference>
<gene>
    <name evidence="14" type="primary">dsp</name>
</gene>
<dbReference type="GeneTree" id="ENSGT00940000154843"/>
<accession>A0A8C5AIQ0</accession>
<dbReference type="Pfam" id="PF17902">
    <property type="entry name" value="SH3_10"/>
    <property type="match status" value="1"/>
</dbReference>
<dbReference type="Gene3D" id="1.20.58.1060">
    <property type="match status" value="1"/>
</dbReference>
<dbReference type="Gene3D" id="1.20.58.60">
    <property type="match status" value="2"/>
</dbReference>
<dbReference type="InterPro" id="IPR035915">
    <property type="entry name" value="Plakin_repeat_sf"/>
</dbReference>
<sequence length="2409" mass="277096">MLFICHDSKPCSSVLQRLIETAPWGDDAEALDQQTISHNKFHNSIQRSVEVDRARDELKMSDKRFSELRELQGIIEEISRAIMWVNEREEEELVFDWGDKNIEQYIPRKQEGYSVRMMSALEEKEKELNKLKTKVDGLLNKNHPASDKIEAYMDTLQTQWSWLLQITKCIHVHLKENAAYHQFFKEANETYGKLQKQHEHVRNKFTCDKQTSLESLLDLLKDLEKEKEKIMENKRQVQSLVTKSKSIVRLKPRNPEERSSSTVMVQALCDFKQDQKSILKGNEGILKDNSQRSKWQVTGPGGLDMLIPSVCLLIPPPNPLSIGLANKNEQYYEAIMGIWNQLYINIKSLIAWQYCSQDINYINSLTLTMMRPDEYRTVIKRLETHYQEFLRTSQGSELFGEEEQKNIKGQFAFAQNHYDGLIVQLPTYSESCKALNEPEKRDKKNKAKFRKMLSCLKGVLQNMNQVQDVVQVNEVLLTEKDTTSLDTREVDEYRSTLKQMRLELDQKRDLLSAMDSELASAVQYNSQISRNFHKCDVDLTKYAEQVGQLNDRWSRIRSQIDSRLWDLEKQDKELRDYHKSSGNLETWIDNTRIRQDSLQTVKFTDIPALMDHLNQQKVLYNEIKGKHEKVEDVQKDAEICASSIKDYELQLASYSAGLETLLNVPIKRTMLKSPASTVRQEATVLHSSYVELLTRSGDYHKFLGEMLKSMEELKVRLVRAPDVMPLFSTQMRNTRIELLEEELRRLKESFQDRNHKNQSLEDALARYKLELSQSKEKLISLEEVKMTSVIQVNATRESLDSTQNQLKDLNDKLSRLQYQLDEEVRKRRLAEERYTSQQEEYESAVRRRQKELEEVNWSKIDLEKLVKDKERELERLKIQLEEEAARRRGAESEMSKVRTQHKQEVSQLRQTFETEIHVTKTSVQLSSQQKEEDATEARLICDRLTDEKRDLEEELRRLRLSIAQRDEQKGKAEQEVLQQRERMTEEVRRRSEIEVQLRTLVQRSGEDDLRLQEAHSSNQELTRKISLLKQSLQEEERKRRGFEMEISQLREVQTELQMKNKAHIDAMNKLQASEQERSVIHLQLEKTTSSKTQAEQSAARLQSHTQELQCALDNMESQLQKQKMAYQEEFTCRKRLDAELERTKNSCREHTTTIASLRSIQEEASNCERRYSMDVKTLQEALDKSVRDLRLTTDKLNQMAEELKQVKKQLLEEQSRYRELNQRSESLYKTIEEKTRLLNESTTEVNRLKSQTQSITKERLRLEEELRTTKQDRDDLRANTESVDEESRNQIRALHLQLQSSSKRTMELEAFINDLTKEREKLKLEIDKIQKQSIETSMMIHESKSSFTELKQEREGLLSKMKMMEQDKIRQQRIEEELTRIKLSLETELRNKQRLTEENTSVRKDLAYFKSQFELRDSEKRQGDSDRDRADRERASMKSEVERLTRELRTLEETYKSQRLISEKESREMTLRRQTLEKEILMLQQRPSSLSRQTQTSEKVSTIDPSKLLFDGVRRKVTAHQLCDCGIISKSTLEMLLSGRKTVEEVAVDIQISLKGTGIIAGMTRGAQGKMPFTEAKTKGQLSRECALMLLESQAATGYIVDPAFNEKMPVDTACTRGLVDAEDRDVLLTAEAASTGFKDPFSGKLLSVGQVLKQGRIDKPTAIRLLQAQESVGGIIDPVLGVFLPKDLALDRNLIDEDLYMTLNKKPACYLDPTSGKKINYSDLKLKCKIDSVSGLLLLPGGKEKCMTVKGIRSEVTMTELVASDLLSTADLEKVYQGTLTSQDIEDRLKNYLYGSSCIAGIYDEAKDRTMSFYMAMKEGLIMRGTTLELLEAQAASGFIIDPVNNVFLTVEEAVKRGVVGNEFKKKLISAEKAVVGYTDPETGNTISLFQAIDKDLIEKGHGIRLLEAQIASGGIIDPKESHRIDVDVAYRRGYFNKEMNEILTYEGDDTKGFFDPNTKDNLTYLQLKERCIKDPKTGLVLLALRDKSKKPKDFSESRKNVLRKRRVVIVDPDTGLEMSVREAFHRELIDYDTFLDLSEQECEWEEITVKGEDGSVRVLLVDKKTGTQYDINEYLERGAIDQASLDRYRSGNITLTEFADLITQKSSSREMSITASTADDVATCTSPTQARPSSPTVRKRFNSISITLSPAEMFDDLSPVGAIFDTETLEKITISEACRRGIVDNITAQRLLEAQASTGGIINPSTGQRLSLQDAVHQTIIDEDMAPKLKASQKAFTGFEDVKSKRRMSAAEAMKEKWLPYEAGQRFLEFQYLTGGLLEPGSGRRISMEEAIRRKWLDGREAQKLQDTQNHQKNLTCPKTKLKISYKQAMDGCMVEESNGMKMLQATSISSKGISSPYNVSNPGSRSGSRQGSRAGSRRGSVDYSSSYSLSVSSSSVNRSFSNSSLS</sequence>
<feature type="coiled-coil region" evidence="10">
    <location>
        <begin position="114"/>
        <end position="141"/>
    </location>
</feature>
<feature type="region of interest" description="Disordered" evidence="11">
    <location>
        <begin position="1417"/>
        <end position="1441"/>
    </location>
</feature>
<dbReference type="InterPro" id="IPR041573">
    <property type="entry name" value="Desmoplakin_Spectrin-like"/>
</dbReference>
<comment type="subcellular location">
    <subcellularLocation>
        <location evidence="2">Cell junction</location>
        <location evidence="2">Desmosome</location>
    </subcellularLocation>
    <subcellularLocation>
        <location evidence="1">Cell membrane</location>
    </subcellularLocation>
</comment>
<dbReference type="GO" id="GO:0045104">
    <property type="term" value="P:intermediate filament cytoskeleton organization"/>
    <property type="evidence" value="ECO:0007669"/>
    <property type="project" value="InterPro"/>
</dbReference>
<comment type="similarity">
    <text evidence="3">Belongs to the plakin or cytolinker family.</text>
</comment>
<protein>
    <submittedName>
        <fullName evidence="14">Desmoplakin a</fullName>
    </submittedName>
</protein>
<keyword evidence="6" id="KW-0677">Repeat</keyword>
<dbReference type="GO" id="GO:0005886">
    <property type="term" value="C:plasma membrane"/>
    <property type="evidence" value="ECO:0007669"/>
    <property type="project" value="UniProtKB-SubCell"/>
</dbReference>
<dbReference type="SMART" id="SM00250">
    <property type="entry name" value="PLEC"/>
    <property type="match status" value="15"/>
</dbReference>
<dbReference type="GO" id="GO:0042060">
    <property type="term" value="P:wound healing"/>
    <property type="evidence" value="ECO:0007669"/>
    <property type="project" value="TreeGrafter"/>
</dbReference>
<evidence type="ECO:0000256" key="4">
    <source>
        <dbReference type="ARBA" id="ARBA00022475"/>
    </source>
</evidence>
<name>A0A8C5AIQ0_GADMO</name>
<keyword evidence="7" id="KW-0965">Cell junction</keyword>
<dbReference type="Gene3D" id="3.90.1290.10">
    <property type="entry name" value="Plakin repeat"/>
    <property type="match status" value="3"/>
</dbReference>
<evidence type="ECO:0000259" key="13">
    <source>
        <dbReference type="Pfam" id="PF18373"/>
    </source>
</evidence>
<evidence type="ECO:0000256" key="8">
    <source>
        <dbReference type="ARBA" id="ARBA00023054"/>
    </source>
</evidence>
<feature type="domain" description="Desmoplakin SH3" evidence="12">
    <location>
        <begin position="250"/>
        <end position="315"/>
    </location>
</feature>
<evidence type="ECO:0000256" key="10">
    <source>
        <dbReference type="SAM" id="Coils"/>
    </source>
</evidence>
<feature type="compositionally biased region" description="Basic and acidic residues" evidence="11">
    <location>
        <begin position="886"/>
        <end position="904"/>
    </location>
</feature>
<evidence type="ECO:0000256" key="7">
    <source>
        <dbReference type="ARBA" id="ARBA00022949"/>
    </source>
</evidence>
<evidence type="ECO:0000256" key="5">
    <source>
        <dbReference type="ARBA" id="ARBA00022553"/>
    </source>
</evidence>